<dbReference type="AlphaFoldDB" id="A0A4R1FCK1"/>
<name>A0A4R1FCK1_9GAMM</name>
<dbReference type="Proteomes" id="UP000294887">
    <property type="component" value="Unassembled WGS sequence"/>
</dbReference>
<evidence type="ECO:0000313" key="5">
    <source>
        <dbReference type="EMBL" id="TCJ88511.1"/>
    </source>
</evidence>
<keyword evidence="2 3" id="KW-0378">Hydrolase</keyword>
<dbReference type="GO" id="GO:0052816">
    <property type="term" value="F:long-chain fatty acyl-CoA hydrolase activity"/>
    <property type="evidence" value="ECO:0007669"/>
    <property type="project" value="TreeGrafter"/>
</dbReference>
<comment type="similarity">
    <text evidence="1">Belongs to the acyl coenzyme A hydrolase family.</text>
</comment>
<evidence type="ECO:0000256" key="2">
    <source>
        <dbReference type="ARBA" id="ARBA00022801"/>
    </source>
</evidence>
<evidence type="ECO:0000256" key="3">
    <source>
        <dbReference type="PROSITE-ProRule" id="PRU01106"/>
    </source>
</evidence>
<dbReference type="InterPro" id="IPR006683">
    <property type="entry name" value="Thioestr_dom"/>
</dbReference>
<dbReference type="PANTHER" id="PTHR11049">
    <property type="entry name" value="ACYL COENZYME A THIOESTER HYDROLASE"/>
    <property type="match status" value="1"/>
</dbReference>
<organism evidence="5 6">
    <name type="scientific">Cocleimonas flava</name>
    <dbReference type="NCBI Taxonomy" id="634765"/>
    <lineage>
        <taxon>Bacteria</taxon>
        <taxon>Pseudomonadati</taxon>
        <taxon>Pseudomonadota</taxon>
        <taxon>Gammaproteobacteria</taxon>
        <taxon>Thiotrichales</taxon>
        <taxon>Thiotrichaceae</taxon>
        <taxon>Cocleimonas</taxon>
    </lineage>
</organism>
<feature type="domain" description="HotDog ACOT-type" evidence="4">
    <location>
        <begin position="9"/>
        <end position="122"/>
    </location>
</feature>
<dbReference type="OrthoDB" id="9801856at2"/>
<dbReference type="GO" id="GO:0009062">
    <property type="term" value="P:fatty acid catabolic process"/>
    <property type="evidence" value="ECO:0007669"/>
    <property type="project" value="TreeGrafter"/>
</dbReference>
<evidence type="ECO:0000259" key="4">
    <source>
        <dbReference type="PROSITE" id="PS51770"/>
    </source>
</evidence>
<dbReference type="GO" id="GO:0005829">
    <property type="term" value="C:cytosol"/>
    <property type="evidence" value="ECO:0007669"/>
    <property type="project" value="TreeGrafter"/>
</dbReference>
<dbReference type="RefSeq" id="WP_131904204.1">
    <property type="nucleotide sequence ID" value="NZ_BAAAFU010000008.1"/>
</dbReference>
<dbReference type="InterPro" id="IPR029069">
    <property type="entry name" value="HotDog_dom_sf"/>
</dbReference>
<keyword evidence="6" id="KW-1185">Reference proteome</keyword>
<dbReference type="PROSITE" id="PS51770">
    <property type="entry name" value="HOTDOG_ACOT"/>
    <property type="match status" value="1"/>
</dbReference>
<evidence type="ECO:0000313" key="6">
    <source>
        <dbReference type="Proteomes" id="UP000294887"/>
    </source>
</evidence>
<gene>
    <name evidence="5" type="ORF">EV695_0367</name>
</gene>
<dbReference type="PANTHER" id="PTHR11049:SF5">
    <property type="entry name" value="ACYL-COA THIOESTER HYDROLASE YCIA"/>
    <property type="match status" value="1"/>
</dbReference>
<dbReference type="Pfam" id="PF03061">
    <property type="entry name" value="4HBT"/>
    <property type="match status" value="1"/>
</dbReference>
<dbReference type="InterPro" id="IPR040170">
    <property type="entry name" value="Cytosol_ACT"/>
</dbReference>
<dbReference type="EMBL" id="SMFQ01000002">
    <property type="protein sequence ID" value="TCJ88511.1"/>
    <property type="molecule type" value="Genomic_DNA"/>
</dbReference>
<dbReference type="Gene3D" id="3.10.129.10">
    <property type="entry name" value="Hotdog Thioesterase"/>
    <property type="match status" value="1"/>
</dbReference>
<dbReference type="SUPFAM" id="SSF54637">
    <property type="entry name" value="Thioesterase/thiol ester dehydrase-isomerase"/>
    <property type="match status" value="1"/>
</dbReference>
<reference evidence="5 6" key="1">
    <citation type="submission" date="2019-03" db="EMBL/GenBank/DDBJ databases">
        <title>Genomic Encyclopedia of Type Strains, Phase IV (KMG-IV): sequencing the most valuable type-strain genomes for metagenomic binning, comparative biology and taxonomic classification.</title>
        <authorList>
            <person name="Goeker M."/>
        </authorList>
    </citation>
    <scope>NUCLEOTIDE SEQUENCE [LARGE SCALE GENOMIC DNA]</scope>
    <source>
        <strain evidence="5 6">DSM 24830</strain>
    </source>
</reference>
<comment type="caution">
    <text evidence="5">The sequence shown here is derived from an EMBL/GenBank/DDBJ whole genome shotgun (WGS) entry which is preliminary data.</text>
</comment>
<dbReference type="GO" id="GO:0006637">
    <property type="term" value="P:acyl-CoA metabolic process"/>
    <property type="evidence" value="ECO:0007669"/>
    <property type="project" value="TreeGrafter"/>
</dbReference>
<dbReference type="InterPro" id="IPR033120">
    <property type="entry name" value="HOTDOG_ACOT"/>
</dbReference>
<sequence>MITKNPYQDNRHTSLRTLAMPADSNPSGDIFGGWLMSQMDIAGGFYARQLSKSRVVTVAVEAMTFHLPVFVGDEVSCYCETERLGRTSIAVHVETWVRRDQLSDDSIKVTEAVYTYVAIDEDRKPIPIKKPES</sequence>
<dbReference type="CDD" id="cd03442">
    <property type="entry name" value="BFIT_BACH"/>
    <property type="match status" value="1"/>
</dbReference>
<accession>A0A4R1FCK1</accession>
<evidence type="ECO:0000256" key="1">
    <source>
        <dbReference type="ARBA" id="ARBA00010458"/>
    </source>
</evidence>
<protein>
    <submittedName>
        <fullName evidence="5">Acyl-CoA thioesterase YciA</fullName>
    </submittedName>
</protein>
<proteinExistence type="inferred from homology"/>